<sequence length="306" mass="32201">MAINPNQSTDMASFKRTLAASKHIIAVAGAGLSAASGIPTFRGAGGLWRSHNATSLATPEAFAGDPSRCWQFYHYRRETASRAKPNAAHTALAEFSLPSVRESIVPGSTFTLITQNVDGLSRIALDAATRKAATPEQPAPASESSPPAVAAQPPLLEMHGRLFEVVCTSGACKHAELDYASPLAPALAGTECLELEKRIERSDLPRCKKCGALARPGVVWFGETPQFLDEIEELVLKADLCLVVGTSSTVYPAAGYAAAVQEHGGKVAVFNLDRSEGDGEADFLFLGPCAETLPDALGLQKPSTLA</sequence>
<reference evidence="1" key="2">
    <citation type="journal article" date="2022" name="New Phytol.">
        <title>Evolutionary transition to the ectomycorrhizal habit in the genomes of a hyperdiverse lineage of mushroom-forming fungi.</title>
        <authorList>
            <person name="Looney B."/>
            <person name="Miyauchi S."/>
            <person name="Morin E."/>
            <person name="Drula E."/>
            <person name="Courty P.E."/>
            <person name="Kohler A."/>
            <person name="Kuo A."/>
            <person name="LaButti K."/>
            <person name="Pangilinan J."/>
            <person name="Lipzen A."/>
            <person name="Riley R."/>
            <person name="Andreopoulos W."/>
            <person name="He G."/>
            <person name="Johnson J."/>
            <person name="Nolan M."/>
            <person name="Tritt A."/>
            <person name="Barry K.W."/>
            <person name="Grigoriev I.V."/>
            <person name="Nagy L.G."/>
            <person name="Hibbett D."/>
            <person name="Henrissat B."/>
            <person name="Matheny P.B."/>
            <person name="Labbe J."/>
            <person name="Martin F.M."/>
        </authorList>
    </citation>
    <scope>NUCLEOTIDE SEQUENCE</scope>
    <source>
        <strain evidence="1">EC-137</strain>
    </source>
</reference>
<dbReference type="EMBL" id="MU273482">
    <property type="protein sequence ID" value="KAI0035571.1"/>
    <property type="molecule type" value="Genomic_DNA"/>
</dbReference>
<dbReference type="Proteomes" id="UP000814128">
    <property type="component" value="Unassembled WGS sequence"/>
</dbReference>
<comment type="caution">
    <text evidence="1">The sequence shown here is derived from an EMBL/GenBank/DDBJ whole genome shotgun (WGS) entry which is preliminary data.</text>
</comment>
<protein>
    <submittedName>
        <fullName evidence="1">DHS-like NAD/FAD-binding domain-containing protein</fullName>
    </submittedName>
</protein>
<proteinExistence type="predicted"/>
<accession>A0ACB8QW65</accession>
<keyword evidence="2" id="KW-1185">Reference proteome</keyword>
<reference evidence="1" key="1">
    <citation type="submission" date="2021-02" db="EMBL/GenBank/DDBJ databases">
        <authorList>
            <consortium name="DOE Joint Genome Institute"/>
            <person name="Ahrendt S."/>
            <person name="Looney B.P."/>
            <person name="Miyauchi S."/>
            <person name="Morin E."/>
            <person name="Drula E."/>
            <person name="Courty P.E."/>
            <person name="Chicoki N."/>
            <person name="Fauchery L."/>
            <person name="Kohler A."/>
            <person name="Kuo A."/>
            <person name="Labutti K."/>
            <person name="Pangilinan J."/>
            <person name="Lipzen A."/>
            <person name="Riley R."/>
            <person name="Andreopoulos W."/>
            <person name="He G."/>
            <person name="Johnson J."/>
            <person name="Barry K.W."/>
            <person name="Grigoriev I.V."/>
            <person name="Nagy L."/>
            <person name="Hibbett D."/>
            <person name="Henrissat B."/>
            <person name="Matheny P.B."/>
            <person name="Labbe J."/>
            <person name="Martin F."/>
        </authorList>
    </citation>
    <scope>NUCLEOTIDE SEQUENCE</scope>
    <source>
        <strain evidence="1">EC-137</strain>
    </source>
</reference>
<evidence type="ECO:0000313" key="2">
    <source>
        <dbReference type="Proteomes" id="UP000814128"/>
    </source>
</evidence>
<organism evidence="1 2">
    <name type="scientific">Vararia minispora EC-137</name>
    <dbReference type="NCBI Taxonomy" id="1314806"/>
    <lineage>
        <taxon>Eukaryota</taxon>
        <taxon>Fungi</taxon>
        <taxon>Dikarya</taxon>
        <taxon>Basidiomycota</taxon>
        <taxon>Agaricomycotina</taxon>
        <taxon>Agaricomycetes</taxon>
        <taxon>Russulales</taxon>
        <taxon>Lachnocladiaceae</taxon>
        <taxon>Vararia</taxon>
    </lineage>
</organism>
<evidence type="ECO:0000313" key="1">
    <source>
        <dbReference type="EMBL" id="KAI0035571.1"/>
    </source>
</evidence>
<name>A0ACB8QW65_9AGAM</name>
<gene>
    <name evidence="1" type="ORF">K488DRAFT_42942</name>
</gene>